<keyword evidence="2" id="KW-1185">Reference proteome</keyword>
<organism evidence="1 2">
    <name type="scientific">Solanum tuberosum</name>
    <name type="common">Potato</name>
    <dbReference type="NCBI Taxonomy" id="4113"/>
    <lineage>
        <taxon>Eukaryota</taxon>
        <taxon>Viridiplantae</taxon>
        <taxon>Streptophyta</taxon>
        <taxon>Embryophyta</taxon>
        <taxon>Tracheophyta</taxon>
        <taxon>Spermatophyta</taxon>
        <taxon>Magnoliopsida</taxon>
        <taxon>eudicotyledons</taxon>
        <taxon>Gunneridae</taxon>
        <taxon>Pentapetalae</taxon>
        <taxon>asterids</taxon>
        <taxon>lamiids</taxon>
        <taxon>Solanales</taxon>
        <taxon>Solanaceae</taxon>
        <taxon>Solanoideae</taxon>
        <taxon>Solaneae</taxon>
        <taxon>Solanum</taxon>
    </lineage>
</organism>
<dbReference type="InParanoid" id="M1DKM3"/>
<dbReference type="Proteomes" id="UP000011115">
    <property type="component" value="Unassembled WGS sequence"/>
</dbReference>
<reference evidence="1" key="2">
    <citation type="submission" date="2015-06" db="UniProtKB">
        <authorList>
            <consortium name="EnsemblPlants"/>
        </authorList>
    </citation>
    <scope>IDENTIFICATION</scope>
    <source>
        <strain evidence="1">DM1-3 516 R44</strain>
    </source>
</reference>
<dbReference type="AlphaFoldDB" id="M1DKM3"/>
<protein>
    <submittedName>
        <fullName evidence="1">Uncharacterized protein</fullName>
    </submittedName>
</protein>
<evidence type="ECO:0000313" key="1">
    <source>
        <dbReference type="EnsemblPlants" id="PGSC0003DMT400090542"/>
    </source>
</evidence>
<dbReference type="Gramene" id="PGSC0003DMT400090542">
    <property type="protein sequence ID" value="PGSC0003DMT400090542"/>
    <property type="gene ID" value="PGSC0003DMG400040113"/>
</dbReference>
<sequence length="76" mass="8322">MAFTFAEVRQRDGCIHGVPFAIEAPRFSLGHERGALTAFARSAFVVDPPHSRSSRIGDCRGYVGSELKVCGSLRLR</sequence>
<dbReference type="PaxDb" id="4113-PGSC0003DMT400090542"/>
<name>M1DKM3_SOLTU</name>
<dbReference type="EnsemblPlants" id="PGSC0003DMT400090542">
    <property type="protein sequence ID" value="PGSC0003DMT400090542"/>
    <property type="gene ID" value="PGSC0003DMG400040113"/>
</dbReference>
<dbReference type="HOGENOM" id="CLU_2659314_0_0_1"/>
<proteinExistence type="predicted"/>
<accession>M1DKM3</accession>
<reference evidence="2" key="1">
    <citation type="journal article" date="2011" name="Nature">
        <title>Genome sequence and analysis of the tuber crop potato.</title>
        <authorList>
            <consortium name="The Potato Genome Sequencing Consortium"/>
        </authorList>
    </citation>
    <scope>NUCLEOTIDE SEQUENCE [LARGE SCALE GENOMIC DNA]</scope>
    <source>
        <strain evidence="2">cv. DM1-3 516 R44</strain>
    </source>
</reference>
<evidence type="ECO:0000313" key="2">
    <source>
        <dbReference type="Proteomes" id="UP000011115"/>
    </source>
</evidence>